<reference evidence="1 2" key="1">
    <citation type="submission" date="2023-03" db="EMBL/GenBank/DDBJ databases">
        <title>WGS of Gossypium arboreum.</title>
        <authorList>
            <person name="Yu D."/>
        </authorList>
    </citation>
    <scope>NUCLEOTIDE SEQUENCE [LARGE SCALE GENOMIC DNA]</scope>
    <source>
        <tissue evidence="1">Leaf</tissue>
    </source>
</reference>
<keyword evidence="2" id="KW-1185">Reference proteome</keyword>
<name>A0ABR0ME77_GOSAR</name>
<proteinExistence type="predicted"/>
<evidence type="ECO:0000313" key="2">
    <source>
        <dbReference type="Proteomes" id="UP001358586"/>
    </source>
</evidence>
<gene>
    <name evidence="1" type="ORF">PVK06_047665</name>
</gene>
<dbReference type="EMBL" id="JARKNE010000013">
    <property type="protein sequence ID" value="KAK5771461.1"/>
    <property type="molecule type" value="Genomic_DNA"/>
</dbReference>
<organism evidence="1 2">
    <name type="scientific">Gossypium arboreum</name>
    <name type="common">Tree cotton</name>
    <name type="synonym">Gossypium nanking</name>
    <dbReference type="NCBI Taxonomy" id="29729"/>
    <lineage>
        <taxon>Eukaryota</taxon>
        <taxon>Viridiplantae</taxon>
        <taxon>Streptophyta</taxon>
        <taxon>Embryophyta</taxon>
        <taxon>Tracheophyta</taxon>
        <taxon>Spermatophyta</taxon>
        <taxon>Magnoliopsida</taxon>
        <taxon>eudicotyledons</taxon>
        <taxon>Gunneridae</taxon>
        <taxon>Pentapetalae</taxon>
        <taxon>rosids</taxon>
        <taxon>malvids</taxon>
        <taxon>Malvales</taxon>
        <taxon>Malvaceae</taxon>
        <taxon>Malvoideae</taxon>
        <taxon>Gossypium</taxon>
    </lineage>
</organism>
<dbReference type="Proteomes" id="UP001358586">
    <property type="component" value="Chromosome 13"/>
</dbReference>
<comment type="caution">
    <text evidence="1">The sequence shown here is derived from an EMBL/GenBank/DDBJ whole genome shotgun (WGS) entry which is preliminary data.</text>
</comment>
<protein>
    <submittedName>
        <fullName evidence="1">Uncharacterized protein</fullName>
    </submittedName>
</protein>
<accession>A0ABR0ME77</accession>
<evidence type="ECO:0000313" key="1">
    <source>
        <dbReference type="EMBL" id="KAK5771461.1"/>
    </source>
</evidence>
<sequence>MRHMSVPEFGTALGIYTDEFIGDDKFLHLHHHIHYSLSCCYTDLTASQICSKATSLPPALRYIYALLAHTLTGRRESIGV</sequence>